<feature type="transmembrane region" description="Helical" evidence="1">
    <location>
        <begin position="86"/>
        <end position="110"/>
    </location>
</feature>
<keyword evidence="1" id="KW-0472">Membrane</keyword>
<sequence>MLQNSADATKKEMRSSGYPFPVWDDSEFICVFFIFITHSVEHLSTTEPLLLWSAGMRLLNNFEEEFSEDIWSELERSVNSNMSQSVVTLASFIGNFILFTIRSFTFGILFPISSLNCVNHYSCRTKKVFCLHRRIHRLQWVHHKSSNLCKFG</sequence>
<dbReference type="PANTHER" id="PTHR18868">
    <property type="entry name" value="OS07G0665300 PROTEIN-RELATED"/>
    <property type="match status" value="1"/>
</dbReference>
<proteinExistence type="predicted"/>
<dbReference type="Proteomes" id="UP000015105">
    <property type="component" value="Chromosome 3D"/>
</dbReference>
<dbReference type="PANTHER" id="PTHR18868:SF37">
    <property type="entry name" value="OS07G0665300 PROTEIN"/>
    <property type="match status" value="1"/>
</dbReference>
<reference evidence="2" key="4">
    <citation type="submission" date="2019-03" db="UniProtKB">
        <authorList>
            <consortium name="EnsemblPlants"/>
        </authorList>
    </citation>
    <scope>IDENTIFICATION</scope>
</reference>
<organism evidence="2 3">
    <name type="scientific">Aegilops tauschii subsp. strangulata</name>
    <name type="common">Goatgrass</name>
    <dbReference type="NCBI Taxonomy" id="200361"/>
    <lineage>
        <taxon>Eukaryota</taxon>
        <taxon>Viridiplantae</taxon>
        <taxon>Streptophyta</taxon>
        <taxon>Embryophyta</taxon>
        <taxon>Tracheophyta</taxon>
        <taxon>Spermatophyta</taxon>
        <taxon>Magnoliopsida</taxon>
        <taxon>Liliopsida</taxon>
        <taxon>Poales</taxon>
        <taxon>Poaceae</taxon>
        <taxon>BOP clade</taxon>
        <taxon>Pooideae</taxon>
        <taxon>Triticodae</taxon>
        <taxon>Triticeae</taxon>
        <taxon>Triticinae</taxon>
        <taxon>Aegilops</taxon>
    </lineage>
</organism>
<dbReference type="AlphaFoldDB" id="A0A453DYI2"/>
<evidence type="ECO:0000313" key="3">
    <source>
        <dbReference type="Proteomes" id="UP000015105"/>
    </source>
</evidence>
<keyword evidence="1" id="KW-1133">Transmembrane helix</keyword>
<evidence type="ECO:0000313" key="2">
    <source>
        <dbReference type="EnsemblPlants" id="AET3Gv20154400.7"/>
    </source>
</evidence>
<keyword evidence="3" id="KW-1185">Reference proteome</keyword>
<dbReference type="Gramene" id="AET3Gv20154400.7">
    <property type="protein sequence ID" value="AET3Gv20154400.7"/>
    <property type="gene ID" value="AET3Gv20154400"/>
</dbReference>
<reference evidence="3" key="1">
    <citation type="journal article" date="2014" name="Science">
        <title>Ancient hybridizations among the ancestral genomes of bread wheat.</title>
        <authorList>
            <consortium name="International Wheat Genome Sequencing Consortium,"/>
            <person name="Marcussen T."/>
            <person name="Sandve S.R."/>
            <person name="Heier L."/>
            <person name="Spannagl M."/>
            <person name="Pfeifer M."/>
            <person name="Jakobsen K.S."/>
            <person name="Wulff B.B."/>
            <person name="Steuernagel B."/>
            <person name="Mayer K.F."/>
            <person name="Olsen O.A."/>
        </authorList>
    </citation>
    <scope>NUCLEOTIDE SEQUENCE [LARGE SCALE GENOMIC DNA]</scope>
    <source>
        <strain evidence="3">cv. AL8/78</strain>
    </source>
</reference>
<evidence type="ECO:0000256" key="1">
    <source>
        <dbReference type="SAM" id="Phobius"/>
    </source>
</evidence>
<keyword evidence="1" id="KW-0812">Transmembrane</keyword>
<dbReference type="EnsemblPlants" id="AET3Gv20154400.7">
    <property type="protein sequence ID" value="AET3Gv20154400.7"/>
    <property type="gene ID" value="AET3Gv20154400"/>
</dbReference>
<reference evidence="3" key="2">
    <citation type="journal article" date="2017" name="Nat. Plants">
        <title>The Aegilops tauschii genome reveals multiple impacts of transposons.</title>
        <authorList>
            <person name="Zhao G."/>
            <person name="Zou C."/>
            <person name="Li K."/>
            <person name="Wang K."/>
            <person name="Li T."/>
            <person name="Gao L."/>
            <person name="Zhang X."/>
            <person name="Wang H."/>
            <person name="Yang Z."/>
            <person name="Liu X."/>
            <person name="Jiang W."/>
            <person name="Mao L."/>
            <person name="Kong X."/>
            <person name="Jiao Y."/>
            <person name="Jia J."/>
        </authorList>
    </citation>
    <scope>NUCLEOTIDE SEQUENCE [LARGE SCALE GENOMIC DNA]</scope>
    <source>
        <strain evidence="3">cv. AL8/78</strain>
    </source>
</reference>
<name>A0A453DYI2_AEGTS</name>
<reference evidence="2" key="3">
    <citation type="journal article" date="2017" name="Nature">
        <title>Genome sequence of the progenitor of the wheat D genome Aegilops tauschii.</title>
        <authorList>
            <person name="Luo M.C."/>
            <person name="Gu Y.Q."/>
            <person name="Puiu D."/>
            <person name="Wang H."/>
            <person name="Twardziok S.O."/>
            <person name="Deal K.R."/>
            <person name="Huo N."/>
            <person name="Zhu T."/>
            <person name="Wang L."/>
            <person name="Wang Y."/>
            <person name="McGuire P.E."/>
            <person name="Liu S."/>
            <person name="Long H."/>
            <person name="Ramasamy R.K."/>
            <person name="Rodriguez J.C."/>
            <person name="Van S.L."/>
            <person name="Yuan L."/>
            <person name="Wang Z."/>
            <person name="Xia Z."/>
            <person name="Xiao L."/>
            <person name="Anderson O.D."/>
            <person name="Ouyang S."/>
            <person name="Liang Y."/>
            <person name="Zimin A.V."/>
            <person name="Pertea G."/>
            <person name="Qi P."/>
            <person name="Bennetzen J.L."/>
            <person name="Dai X."/>
            <person name="Dawson M.W."/>
            <person name="Muller H.G."/>
            <person name="Kugler K."/>
            <person name="Rivarola-Duarte L."/>
            <person name="Spannagl M."/>
            <person name="Mayer K.F.X."/>
            <person name="Lu F.H."/>
            <person name="Bevan M.W."/>
            <person name="Leroy P."/>
            <person name="Li P."/>
            <person name="You F.M."/>
            <person name="Sun Q."/>
            <person name="Liu Z."/>
            <person name="Lyons E."/>
            <person name="Wicker T."/>
            <person name="Salzberg S.L."/>
            <person name="Devos K.M."/>
            <person name="Dvorak J."/>
        </authorList>
    </citation>
    <scope>NUCLEOTIDE SEQUENCE [LARGE SCALE GENOMIC DNA]</scope>
    <source>
        <strain evidence="2">cv. AL8/78</strain>
    </source>
</reference>
<accession>A0A453DYI2</accession>
<reference evidence="2" key="5">
    <citation type="journal article" date="2021" name="G3 (Bethesda)">
        <title>Aegilops tauschii genome assembly Aet v5.0 features greater sequence contiguity and improved annotation.</title>
        <authorList>
            <person name="Wang L."/>
            <person name="Zhu T."/>
            <person name="Rodriguez J.C."/>
            <person name="Deal K.R."/>
            <person name="Dubcovsky J."/>
            <person name="McGuire P.E."/>
            <person name="Lux T."/>
            <person name="Spannagl M."/>
            <person name="Mayer K.F.X."/>
            <person name="Baldrich P."/>
            <person name="Meyers B.C."/>
            <person name="Huo N."/>
            <person name="Gu Y.Q."/>
            <person name="Zhou H."/>
            <person name="Devos K.M."/>
            <person name="Bennetzen J.L."/>
            <person name="Unver T."/>
            <person name="Budak H."/>
            <person name="Gulick P.J."/>
            <person name="Galiba G."/>
            <person name="Kalapos B."/>
            <person name="Nelson D.R."/>
            <person name="Li P."/>
            <person name="You F.M."/>
            <person name="Luo M.C."/>
            <person name="Dvorak J."/>
        </authorList>
    </citation>
    <scope>NUCLEOTIDE SEQUENCE [LARGE SCALE GENOMIC DNA]</scope>
    <source>
        <strain evidence="2">cv. AL8/78</strain>
    </source>
</reference>
<protein>
    <submittedName>
        <fullName evidence="2">Uncharacterized protein</fullName>
    </submittedName>
</protein>